<dbReference type="EMBL" id="JACMSC010000015">
    <property type="protein sequence ID" value="KAG6487066.1"/>
    <property type="molecule type" value="Genomic_DNA"/>
</dbReference>
<gene>
    <name evidence="2" type="ORF">ZIOFF_055648</name>
</gene>
<evidence type="ECO:0000313" key="3">
    <source>
        <dbReference type="Proteomes" id="UP000734854"/>
    </source>
</evidence>
<organism evidence="2 3">
    <name type="scientific">Zingiber officinale</name>
    <name type="common">Ginger</name>
    <name type="synonym">Amomum zingiber</name>
    <dbReference type="NCBI Taxonomy" id="94328"/>
    <lineage>
        <taxon>Eukaryota</taxon>
        <taxon>Viridiplantae</taxon>
        <taxon>Streptophyta</taxon>
        <taxon>Embryophyta</taxon>
        <taxon>Tracheophyta</taxon>
        <taxon>Spermatophyta</taxon>
        <taxon>Magnoliopsida</taxon>
        <taxon>Liliopsida</taxon>
        <taxon>Zingiberales</taxon>
        <taxon>Zingiberaceae</taxon>
        <taxon>Zingiber</taxon>
    </lineage>
</organism>
<dbReference type="AlphaFoldDB" id="A0A8J5FGV4"/>
<name>A0A8J5FGV4_ZINOF</name>
<keyword evidence="3" id="KW-1185">Reference proteome</keyword>
<proteinExistence type="predicted"/>
<comment type="caution">
    <text evidence="2">The sequence shown here is derived from an EMBL/GenBank/DDBJ whole genome shotgun (WGS) entry which is preliminary data.</text>
</comment>
<evidence type="ECO:0000313" key="2">
    <source>
        <dbReference type="EMBL" id="KAG6487066.1"/>
    </source>
</evidence>
<dbReference type="Proteomes" id="UP000734854">
    <property type="component" value="Unassembled WGS sequence"/>
</dbReference>
<sequence length="156" mass="17172">MLLRLPDEKPQIFLPFGCARSPRLPFCFFPLASLLSSRNRLDQRREARKRRKFPPLICVATMTSTCLVCRTTGSPSPSFRSYSVSSSSSEDEGQCIALIACLARRVTVATTGSSNAISTSKVAPLPMVASSQGVAGTPRLQRSRAMSRDQVRNWNF</sequence>
<feature type="compositionally biased region" description="Basic and acidic residues" evidence="1">
    <location>
        <begin position="146"/>
        <end position="156"/>
    </location>
</feature>
<dbReference type="PANTHER" id="PTHR36002">
    <property type="entry name" value="PYRD"/>
    <property type="match status" value="1"/>
</dbReference>
<dbReference type="PANTHER" id="PTHR36002:SF1">
    <property type="entry name" value="PYRD"/>
    <property type="match status" value="1"/>
</dbReference>
<protein>
    <submittedName>
        <fullName evidence="2">Uncharacterized protein</fullName>
    </submittedName>
</protein>
<accession>A0A8J5FGV4</accession>
<feature type="region of interest" description="Disordered" evidence="1">
    <location>
        <begin position="133"/>
        <end position="156"/>
    </location>
</feature>
<evidence type="ECO:0000256" key="1">
    <source>
        <dbReference type="SAM" id="MobiDB-lite"/>
    </source>
</evidence>
<reference evidence="2 3" key="1">
    <citation type="submission" date="2020-08" db="EMBL/GenBank/DDBJ databases">
        <title>Plant Genome Project.</title>
        <authorList>
            <person name="Zhang R.-G."/>
        </authorList>
    </citation>
    <scope>NUCLEOTIDE SEQUENCE [LARGE SCALE GENOMIC DNA]</scope>
    <source>
        <tissue evidence="2">Rhizome</tissue>
    </source>
</reference>